<proteinExistence type="predicted"/>
<name>W9QE93_9ROSA</name>
<evidence type="ECO:0000313" key="4">
    <source>
        <dbReference type="Proteomes" id="UP000030645"/>
    </source>
</evidence>
<protein>
    <submittedName>
        <fullName evidence="3">Uncharacterized protein</fullName>
    </submittedName>
</protein>
<dbReference type="InterPro" id="IPR039299">
    <property type="entry name" value="SEOA"/>
</dbReference>
<feature type="domain" description="Sieve element occlusion N-terminal" evidence="1">
    <location>
        <begin position="33"/>
        <end position="305"/>
    </location>
</feature>
<reference evidence="4" key="1">
    <citation type="submission" date="2013-01" db="EMBL/GenBank/DDBJ databases">
        <title>Draft Genome Sequence of a Mulberry Tree, Morus notabilis C.K. Schneid.</title>
        <authorList>
            <person name="He N."/>
            <person name="Zhao S."/>
        </authorList>
    </citation>
    <scope>NUCLEOTIDE SEQUENCE</scope>
</reference>
<dbReference type="PANTHER" id="PTHR33232:SF18">
    <property type="entry name" value="PROTEIN SIEVE ELEMENT OCCLUSION B-LIKE"/>
    <property type="match status" value="1"/>
</dbReference>
<accession>W9QE93</accession>
<dbReference type="eggNOG" id="ENOG502SJ4F">
    <property type="taxonomic scope" value="Eukaryota"/>
</dbReference>
<dbReference type="PANTHER" id="PTHR33232">
    <property type="entry name" value="PROTEIN SIEVE ELEMENT OCCLUSION B-LIKE"/>
    <property type="match status" value="1"/>
</dbReference>
<dbReference type="AlphaFoldDB" id="W9QE93"/>
<dbReference type="EMBL" id="KE343450">
    <property type="protein sequence ID" value="EXB29853.1"/>
    <property type="molecule type" value="Genomic_DNA"/>
</dbReference>
<dbReference type="InterPro" id="IPR027944">
    <property type="entry name" value="SEO_C"/>
</dbReference>
<dbReference type="InterPro" id="IPR027942">
    <property type="entry name" value="SEO_N"/>
</dbReference>
<dbReference type="KEGG" id="mnt:21399392"/>
<dbReference type="STRING" id="981085.W9QE93"/>
<keyword evidence="4" id="KW-1185">Reference proteome</keyword>
<dbReference type="Proteomes" id="UP000030645">
    <property type="component" value="Unassembled WGS sequence"/>
</dbReference>
<feature type="domain" description="Sieve element occlusion C-terminal" evidence="2">
    <location>
        <begin position="476"/>
        <end position="538"/>
    </location>
</feature>
<evidence type="ECO:0000259" key="2">
    <source>
        <dbReference type="Pfam" id="PF14577"/>
    </source>
</evidence>
<evidence type="ECO:0000313" key="3">
    <source>
        <dbReference type="EMBL" id="EXB29853.1"/>
    </source>
</evidence>
<dbReference type="GO" id="GO:0010088">
    <property type="term" value="P:phloem development"/>
    <property type="evidence" value="ECO:0007669"/>
    <property type="project" value="InterPro"/>
</dbReference>
<sequence length="682" mass="77681">MLSLAKDVASRVENVVTNVKEHIGGEISLFTLSDKKITELIYETHVHADESFDEDSLFVIVENILKRATQIIDKVVQGSNVHVENIEEKSPNANFTVPLCTIKSVGSELACKPPGEEIAHKTALSILHKLSSYSWEAKSVLTLAAFAYDFGDFWHLAHHFQSDPLAKQLAILRKVPQLIKPAELQKRRLAILEVSSLIKATTRVIAIFDEFEKLSVNDPKNVPELPAALDHLPVDVYWTIVTIVAIATKISILLSDEPEKPHDLAPYSQKIHFILNRLNLHLTICRRQLAEAEAIRRIRKLLRTPTEVVEIFKALIFIKDTTLQPLIDGSTNRTVNIDVLRRKNVFLWISSLDITEQDIALLKPIYDKTKKERNYTIVWVPIVEQWTDELRKKFEVLRPKIPWYIVQQFSPVVGIRFIKEEWEFKGRSQLVVLSPQGKVENTNAIHLIKSWGLEAFPFDLEAQKIITDKVNWIAPVVRNIHPTIETWIKEEKYIFFYGGKDTELIQQFTKKVTALQNEPAFKDTKINIELFLVGKTTRGGEDSSIIGRFWNGIESLFVSKSHKQVDPVTQDIQKLLAYKNESAWAVLSKGSTVITAGHGSAILKVVEDVDKWKDVVKEKGFEATFKEYHSRITKTVRYCSHIDVPVVAGKVPETLKCPECPRTMETYISYKCCHIDGPNGHH</sequence>
<evidence type="ECO:0000259" key="1">
    <source>
        <dbReference type="Pfam" id="PF14576"/>
    </source>
</evidence>
<dbReference type="Pfam" id="PF14577">
    <property type="entry name" value="SEO_C"/>
    <property type="match status" value="2"/>
</dbReference>
<feature type="domain" description="Sieve element occlusion C-terminal" evidence="2">
    <location>
        <begin position="542"/>
        <end position="674"/>
    </location>
</feature>
<organism evidence="3 4">
    <name type="scientific">Morus notabilis</name>
    <dbReference type="NCBI Taxonomy" id="981085"/>
    <lineage>
        <taxon>Eukaryota</taxon>
        <taxon>Viridiplantae</taxon>
        <taxon>Streptophyta</taxon>
        <taxon>Embryophyta</taxon>
        <taxon>Tracheophyta</taxon>
        <taxon>Spermatophyta</taxon>
        <taxon>Magnoliopsida</taxon>
        <taxon>eudicotyledons</taxon>
        <taxon>Gunneridae</taxon>
        <taxon>Pentapetalae</taxon>
        <taxon>rosids</taxon>
        <taxon>fabids</taxon>
        <taxon>Rosales</taxon>
        <taxon>Moraceae</taxon>
        <taxon>Moreae</taxon>
        <taxon>Morus</taxon>
    </lineage>
</organism>
<dbReference type="Pfam" id="PF14576">
    <property type="entry name" value="SEO_N"/>
    <property type="match status" value="1"/>
</dbReference>
<gene>
    <name evidence="3" type="ORF">L484_016342</name>
</gene>
<dbReference type="OrthoDB" id="1478893at2759"/>